<dbReference type="GO" id="GO:0008017">
    <property type="term" value="F:microtubule binding"/>
    <property type="evidence" value="ECO:0007669"/>
    <property type="project" value="InterPro"/>
</dbReference>
<evidence type="ECO:0000256" key="3">
    <source>
        <dbReference type="ARBA" id="ARBA00022741"/>
    </source>
</evidence>
<dbReference type="InterPro" id="IPR001752">
    <property type="entry name" value="Kinesin_motor_dom"/>
</dbReference>
<dbReference type="Gene3D" id="3.40.850.10">
    <property type="entry name" value="Kinesin motor domain"/>
    <property type="match status" value="1"/>
</dbReference>
<evidence type="ECO:0000256" key="1">
    <source>
        <dbReference type="ARBA" id="ARBA00004496"/>
    </source>
</evidence>
<dbReference type="Gene3D" id="2.130.10.10">
    <property type="entry name" value="YVTN repeat-like/Quinoprotein amine dehydrogenase"/>
    <property type="match status" value="1"/>
</dbReference>
<organism evidence="9 10">
    <name type="scientific">Ichthyophthirius multifiliis</name>
    <name type="common">White spot disease agent</name>
    <name type="synonym">Ich</name>
    <dbReference type="NCBI Taxonomy" id="5932"/>
    <lineage>
        <taxon>Eukaryota</taxon>
        <taxon>Sar</taxon>
        <taxon>Alveolata</taxon>
        <taxon>Ciliophora</taxon>
        <taxon>Intramacronucleata</taxon>
        <taxon>Oligohymenophorea</taxon>
        <taxon>Hymenostomatida</taxon>
        <taxon>Ophryoglenina</taxon>
        <taxon>Ichthyophthirius</taxon>
    </lineage>
</organism>
<dbReference type="GO" id="GO:0009007">
    <property type="term" value="F:site-specific DNA-methyltransferase (adenine-specific) activity"/>
    <property type="evidence" value="ECO:0007669"/>
    <property type="project" value="UniProtKB-EC"/>
</dbReference>
<dbReference type="PRINTS" id="PR00380">
    <property type="entry name" value="KINESINHEAVY"/>
</dbReference>
<keyword evidence="3 6" id="KW-0547">Nucleotide-binding</keyword>
<gene>
    <name evidence="9" type="ORF">IMG5_121840</name>
</gene>
<name>G0QV73_ICHMU</name>
<keyword evidence="9" id="KW-0808">Transferase</keyword>
<evidence type="ECO:0000256" key="5">
    <source>
        <dbReference type="ARBA" id="ARBA00023054"/>
    </source>
</evidence>
<dbReference type="GeneID" id="14907006"/>
<evidence type="ECO:0000256" key="2">
    <source>
        <dbReference type="ARBA" id="ARBA00022490"/>
    </source>
</evidence>
<dbReference type="GO" id="GO:0007052">
    <property type="term" value="P:mitotic spindle organization"/>
    <property type="evidence" value="ECO:0007669"/>
    <property type="project" value="TreeGrafter"/>
</dbReference>
<evidence type="ECO:0000256" key="7">
    <source>
        <dbReference type="SAM" id="Coils"/>
    </source>
</evidence>
<dbReference type="InParanoid" id="G0QV73"/>
<dbReference type="Pfam" id="PF23410">
    <property type="entry name" value="Beta-prop_VPS8"/>
    <property type="match status" value="1"/>
</dbReference>
<keyword evidence="9" id="KW-0378">Hydrolase</keyword>
<dbReference type="Pfam" id="PF00225">
    <property type="entry name" value="Kinesin"/>
    <property type="match status" value="1"/>
</dbReference>
<dbReference type="EC" id="2.3.1.97" evidence="9"/>
<evidence type="ECO:0000256" key="6">
    <source>
        <dbReference type="PROSITE-ProRule" id="PRU00283"/>
    </source>
</evidence>
<dbReference type="EMBL" id="GL983934">
    <property type="protein sequence ID" value="EGR30886.1"/>
    <property type="molecule type" value="Genomic_DNA"/>
</dbReference>
<dbReference type="SMART" id="SM00129">
    <property type="entry name" value="KISc"/>
    <property type="match status" value="1"/>
</dbReference>
<dbReference type="GO" id="GO:0005737">
    <property type="term" value="C:cytoplasm"/>
    <property type="evidence" value="ECO:0007669"/>
    <property type="project" value="UniProtKB-SubCell"/>
</dbReference>
<evidence type="ECO:0000313" key="10">
    <source>
        <dbReference type="Proteomes" id="UP000008983"/>
    </source>
</evidence>
<feature type="coiled-coil region" evidence="7">
    <location>
        <begin position="557"/>
        <end position="631"/>
    </location>
</feature>
<dbReference type="Proteomes" id="UP000008983">
    <property type="component" value="Unassembled WGS sequence"/>
</dbReference>
<dbReference type="GO" id="GO:0004222">
    <property type="term" value="F:metalloendopeptidase activity"/>
    <property type="evidence" value="ECO:0007669"/>
    <property type="project" value="UniProtKB-EC"/>
</dbReference>
<sequence>MSNNSNFKQYLRIRPLDYQTDMINIKENVITITDPQFKQKENAHLLSSQKEQNFKYDKIFGENTQQEQIYQQIGQPSIDNLLNGNNSLIIAYGQTGSGKTFTIYGENNSFTPQIDNKNKKQGNQKGLVLRCCEYLLQKIKELEQTKEIIVNMSFSDIYFDKIRDLSRAYLNNDQQNLILYENTNGLIMAKDMNFIQLESLNQLQQMLKIAFQLREIQESKGNLIWARAQTILTLNVIQKDKINENIPFKNTIIQFVDLSGSERIAKSLNEGNKLCESILINQYLASLNKCLQNISLKNQNLNYKETKLTHFLQNTMKSRSHISLIGHLNPGDSNFDECLFTLQYLERCSQDAPKMLQLPSNSNGSYNNNNHQNSEQIIKRLKKEVAEQKEKIDRVKNDNKKKLIDIQHLLGIEVDFDELLSKQFTKEFEQLKQQKDSIVMLENVQKYNQNLIKKIEKLHKSVQDIKSQELKKHNEQMVQINLLRDQIKDLQENCQKTQMKNLFKDKQAEQKQLFDKNSGQIEEKVNIVFNLQNFIQNKTQENQKINDIKKGIKYEIEKEHKNQIENLKKEYQVLIDNTKAQFDDLLKQKNEQIQDFIKEIKAYRQNKKQYLNELKQEMLDMYDQIMQYNQVISKIEVSLFIFYFFNLYYFQSGTYTGGIKSFNIAEKEKPILPQRQKYKNDIDLEDILNDEDDDSEQDEQEDQKKYEIKKKQCTLSKFAVQHKDKQNNQDHYLNAELVNIFDFNPNELLGLQEDIIQNENNEQIQENIVLGEMINYGFPKALCAFQNKLLIIGTSYGMIIIFDLKNKKINKIIGCFDDYKKYGPVSSLDICKQGDYIGAGYENGTIVLYDVDQGSVLKSIFGMHEGEIIAFKFLKEGINTISESFDIVGHLCVDSQIIFFATATNIYSGHFFTWKECIKKYVEKSDWKMALKIGFELIKGKCQCFSILPNLNSLEDKGKFMDIFLDLVTVFLQNSSEEITQQGFSYEIQKENKDKGKKYIYQCMWFLRTTLEGKMFPNDQIEEKVYINTIRSLVVWLFIEEILIAFLNYDSKIFLDILFMFFEGRPALILREYDQNLYQIKQLLEVADDSEFDEIVAYLYFLQGDIERSFNMYLFMKKDQIFEILSQFPSLLLDYVECIIQDRKQGLIALKNETLALYITLLCQQEPSRVIQELKNNYYPLEEILIICEKNKATEAEGFICEKLGYYQKALELYSEVFLNICRKAINKISQEKYFRIMVKNVLFYFRLQYREFYMEKIELNLIIDKNELLRQQNTFQKQIQIQQIKAEIKDKMIRKLKIFDCFIEENIMDIDQMRQKYIQL</sequence>
<dbReference type="GO" id="GO:0005524">
    <property type="term" value="F:ATP binding"/>
    <property type="evidence" value="ECO:0007669"/>
    <property type="project" value="UniProtKB-UniRule"/>
</dbReference>
<feature type="coiled-coil region" evidence="7">
    <location>
        <begin position="441"/>
        <end position="500"/>
    </location>
</feature>
<keyword evidence="2" id="KW-0963">Cytoplasm</keyword>
<protein>
    <submittedName>
        <fullName evidence="9">Kinesin motor domain protein</fullName>
        <ecNumber evidence="9">2.1.1.72</ecNumber>
        <ecNumber evidence="9">2.3.1.97</ecNumber>
        <ecNumber evidence="9">3.4.24.69</ecNumber>
    </submittedName>
</protein>
<dbReference type="InterPro" id="IPR015943">
    <property type="entry name" value="WD40/YVTN_repeat-like_dom_sf"/>
</dbReference>
<reference evidence="9 10" key="1">
    <citation type="submission" date="2011-07" db="EMBL/GenBank/DDBJ databases">
        <authorList>
            <person name="Coyne R."/>
            <person name="Brami D."/>
            <person name="Johnson J."/>
            <person name="Hostetler J."/>
            <person name="Hannick L."/>
            <person name="Clark T."/>
            <person name="Cassidy-Hanley D."/>
            <person name="Inman J."/>
        </authorList>
    </citation>
    <scope>NUCLEOTIDE SEQUENCE [LARGE SCALE GENOMIC DNA]</scope>
    <source>
        <strain evidence="9 10">G5</strain>
    </source>
</reference>
<evidence type="ECO:0000313" key="9">
    <source>
        <dbReference type="EMBL" id="EGR30886.1"/>
    </source>
</evidence>
<dbReference type="GO" id="GO:0005875">
    <property type="term" value="C:microtubule associated complex"/>
    <property type="evidence" value="ECO:0007669"/>
    <property type="project" value="TreeGrafter"/>
</dbReference>
<comment type="subcellular location">
    <subcellularLocation>
        <location evidence="1">Cytoplasm</location>
    </subcellularLocation>
</comment>
<evidence type="ECO:0000259" key="8">
    <source>
        <dbReference type="PROSITE" id="PS50067"/>
    </source>
</evidence>
<dbReference type="InterPro" id="IPR027640">
    <property type="entry name" value="Kinesin-like_fam"/>
</dbReference>
<dbReference type="GO" id="GO:0004379">
    <property type="term" value="F:glycylpeptide N-tetradecanoyltransferase activity"/>
    <property type="evidence" value="ECO:0007669"/>
    <property type="project" value="UniProtKB-EC"/>
</dbReference>
<keyword evidence="4 6" id="KW-0067">ATP-binding</keyword>
<dbReference type="EC" id="3.4.24.69" evidence="9"/>
<dbReference type="RefSeq" id="XP_004032473.1">
    <property type="nucleotide sequence ID" value="XM_004032425.1"/>
</dbReference>
<keyword evidence="9" id="KW-0012">Acyltransferase</keyword>
<dbReference type="OrthoDB" id="448977at2759"/>
<keyword evidence="5 7" id="KW-0175">Coiled coil</keyword>
<proteinExistence type="inferred from homology"/>
<accession>G0QV73</accession>
<dbReference type="SUPFAM" id="SSF50978">
    <property type="entry name" value="WD40 repeat-like"/>
    <property type="match status" value="1"/>
</dbReference>
<feature type="coiled-coil region" evidence="7">
    <location>
        <begin position="371"/>
        <end position="405"/>
    </location>
</feature>
<dbReference type="InterPro" id="IPR036961">
    <property type="entry name" value="Kinesin_motor_dom_sf"/>
</dbReference>
<dbReference type="eggNOG" id="KOG0244">
    <property type="taxonomic scope" value="Eukaryota"/>
</dbReference>
<comment type="similarity">
    <text evidence="6">Belongs to the TRAFAC class myosin-kinesin ATPase superfamily. Kinesin family.</text>
</comment>
<dbReference type="GO" id="GO:0051231">
    <property type="term" value="P:spindle elongation"/>
    <property type="evidence" value="ECO:0007669"/>
    <property type="project" value="TreeGrafter"/>
</dbReference>
<evidence type="ECO:0000256" key="4">
    <source>
        <dbReference type="ARBA" id="ARBA00022840"/>
    </source>
</evidence>
<dbReference type="InterPro" id="IPR027417">
    <property type="entry name" value="P-loop_NTPase"/>
</dbReference>
<keyword evidence="10" id="KW-1185">Reference proteome</keyword>
<feature type="domain" description="Kinesin motor" evidence="8">
    <location>
        <begin position="6"/>
        <end position="351"/>
    </location>
</feature>
<dbReference type="STRING" id="857967.G0QV73"/>
<dbReference type="InterPro" id="IPR036322">
    <property type="entry name" value="WD40_repeat_dom_sf"/>
</dbReference>
<keyword evidence="9" id="KW-0489">Methyltransferase</keyword>
<dbReference type="PROSITE" id="PS50067">
    <property type="entry name" value="KINESIN_MOTOR_2"/>
    <property type="match status" value="1"/>
</dbReference>
<keyword evidence="6" id="KW-0505">Motor protein</keyword>
<dbReference type="GO" id="GO:0007018">
    <property type="term" value="P:microtubule-based movement"/>
    <property type="evidence" value="ECO:0007669"/>
    <property type="project" value="InterPro"/>
</dbReference>
<feature type="binding site" evidence="6">
    <location>
        <begin position="93"/>
        <end position="100"/>
    </location>
    <ligand>
        <name>ATP</name>
        <dbReference type="ChEBI" id="CHEBI:30616"/>
    </ligand>
</feature>
<dbReference type="EC" id="2.1.1.72" evidence="9"/>
<dbReference type="PANTHER" id="PTHR47969:SF15">
    <property type="entry name" value="CHROMOSOME-ASSOCIATED KINESIN KIF4A-RELATED"/>
    <property type="match status" value="1"/>
</dbReference>
<dbReference type="PANTHER" id="PTHR47969">
    <property type="entry name" value="CHROMOSOME-ASSOCIATED KINESIN KIF4A-RELATED"/>
    <property type="match status" value="1"/>
</dbReference>
<dbReference type="SUPFAM" id="SSF52540">
    <property type="entry name" value="P-loop containing nucleoside triphosphate hydrolases"/>
    <property type="match status" value="1"/>
</dbReference>
<dbReference type="GO" id="GO:0003777">
    <property type="term" value="F:microtubule motor activity"/>
    <property type="evidence" value="ECO:0007669"/>
    <property type="project" value="InterPro"/>
</dbReference>
<dbReference type="GO" id="GO:0032259">
    <property type="term" value="P:methylation"/>
    <property type="evidence" value="ECO:0007669"/>
    <property type="project" value="UniProtKB-KW"/>
</dbReference>